<gene>
    <name evidence="1" type="ORF">JCGZ_11269</name>
</gene>
<accession>A0A067KIE4</accession>
<sequence length="124" mass="13991">MGRYNVASNQWVLLSIDDYNEVYQLYEAARLKLVEARLSDEHISIGINTIKKKTCNAYAMHACNAITNFHEFMQRVDMVPPAGRGRGMRRGGHAGREARCQPVIVKETEDSGSEDLKEMALNMS</sequence>
<proteinExistence type="predicted"/>
<evidence type="ECO:0000313" key="2">
    <source>
        <dbReference type="Proteomes" id="UP000027138"/>
    </source>
</evidence>
<keyword evidence="2" id="KW-1185">Reference proteome</keyword>
<reference evidence="1 2" key="1">
    <citation type="journal article" date="2014" name="PLoS ONE">
        <title>Global Analysis of Gene Expression Profiles in Physic Nut (Jatropha curcas L.) Seedlings Exposed to Salt Stress.</title>
        <authorList>
            <person name="Zhang L."/>
            <person name="Zhang C."/>
            <person name="Wu P."/>
            <person name="Chen Y."/>
            <person name="Li M."/>
            <person name="Jiang H."/>
            <person name="Wu G."/>
        </authorList>
    </citation>
    <scope>NUCLEOTIDE SEQUENCE [LARGE SCALE GENOMIC DNA]</scope>
    <source>
        <strain evidence="2">cv. GZQX0401</strain>
        <tissue evidence="1">Young leaves</tissue>
    </source>
</reference>
<organism evidence="1 2">
    <name type="scientific">Jatropha curcas</name>
    <name type="common">Barbados nut</name>
    <dbReference type="NCBI Taxonomy" id="180498"/>
    <lineage>
        <taxon>Eukaryota</taxon>
        <taxon>Viridiplantae</taxon>
        <taxon>Streptophyta</taxon>
        <taxon>Embryophyta</taxon>
        <taxon>Tracheophyta</taxon>
        <taxon>Spermatophyta</taxon>
        <taxon>Magnoliopsida</taxon>
        <taxon>eudicotyledons</taxon>
        <taxon>Gunneridae</taxon>
        <taxon>Pentapetalae</taxon>
        <taxon>rosids</taxon>
        <taxon>fabids</taxon>
        <taxon>Malpighiales</taxon>
        <taxon>Euphorbiaceae</taxon>
        <taxon>Crotonoideae</taxon>
        <taxon>Jatropheae</taxon>
        <taxon>Jatropha</taxon>
    </lineage>
</organism>
<evidence type="ECO:0000313" key="1">
    <source>
        <dbReference type="EMBL" id="KDP34743.1"/>
    </source>
</evidence>
<dbReference type="AlphaFoldDB" id="A0A067KIE4"/>
<name>A0A067KIE4_JATCU</name>
<dbReference type="EMBL" id="KK914508">
    <property type="protein sequence ID" value="KDP34743.1"/>
    <property type="molecule type" value="Genomic_DNA"/>
</dbReference>
<dbReference type="Proteomes" id="UP000027138">
    <property type="component" value="Unassembled WGS sequence"/>
</dbReference>
<protein>
    <submittedName>
        <fullName evidence="1">Uncharacterized protein</fullName>
    </submittedName>
</protein>